<evidence type="ECO:0000313" key="4">
    <source>
        <dbReference type="EnsemblPlants" id="Ma03_p27740.1"/>
    </source>
</evidence>
<proteinExistence type="predicted"/>
<feature type="repeat" description="ARM" evidence="1">
    <location>
        <begin position="177"/>
        <end position="210"/>
    </location>
</feature>
<evidence type="ECO:0000313" key="5">
    <source>
        <dbReference type="Proteomes" id="UP000012960"/>
    </source>
</evidence>
<feature type="repeat" description="ARM" evidence="1">
    <location>
        <begin position="452"/>
        <end position="494"/>
    </location>
</feature>
<reference evidence="4" key="2">
    <citation type="submission" date="2021-05" db="UniProtKB">
        <authorList>
            <consortium name="EnsemblPlants"/>
        </authorList>
    </citation>
    <scope>IDENTIFICATION</scope>
    <source>
        <strain evidence="4">subsp. malaccensis</strain>
    </source>
</reference>
<dbReference type="PANTHER" id="PTHR47451">
    <property type="entry name" value="ARM REPEAT SUPERFAMILY PROTEIN"/>
    <property type="match status" value="1"/>
</dbReference>
<dbReference type="OrthoDB" id="409644at2759"/>
<dbReference type="SMART" id="SM00185">
    <property type="entry name" value="ARM"/>
    <property type="match status" value="7"/>
</dbReference>
<dbReference type="Pfam" id="PF00514">
    <property type="entry name" value="Arm"/>
    <property type="match status" value="1"/>
</dbReference>
<dbReference type="PROSITE" id="PS50176">
    <property type="entry name" value="ARM_REPEAT"/>
    <property type="match status" value="3"/>
</dbReference>
<sequence>MGAVANSYCAPPSPCHPCYHHRLSLRHRANQPWAVTPAFARLRLGLVRPIARLFPVVCATGDGAAAESNPSSSSASPPDIERSSSSRSSSDGYVGLFVRMLGLDNDPLDREQAISTLWKYSEGGKECIDGIMQFPGCINLVVSLLKSESSCTCEAAAGLLRTVSAVSIYRNVVAESGAIEEISSLLCRPSLTSEVKEQSLCTLWNLSTDENLRVRIAKNYLLPMLVKFLGDEEIKVKEAAGGILANLALSPCIHSLLVEAGVIPKLADLLKNNSEDYKVIRKEAKTALLELSKDEYYRILIIEEGLVRVPVIGASAYKAFRSPTHSWPSLPDGMEIQRSSAPSRYGASELLLGLNIHEQSFNLEEAKINAIVGRSQQQFLARIGAIEVASVRKSQLESSQNQQYTLLSWIDGVARLVLILGLEDVSAITKSAHAIADASISEHMRISFKEAGALRRLVQLLQHNNEVIQEAVAHALERLSLSHIVLKAIEEEGALKHFKNILQEPNTSDVLLEKVVNTLSRIFEARNNIKMEFYDKVNDGSDHTNSDVAVDGSTEVPDPSSRSEVVEREMATDSSFISCLTEILRTSSPSLQVKVASILEYLVTRETNVAAVTAAGIELGLEAVLKKGCISGTPNDTDYQLEQNTVEIEEKGLAAAAASRLLAKLLDFDQFYEIIDTRHFTFLLRNILKSSVPLHTKDWVAACLVKLESKADKTSELEYPIKMEVTLHETIPRLVEEMSSSFSYQAREAAVKELNKIISRGVMECSKAVAAAGGIFPLVNLIEEARGEALEASLAILYNLSMDVENHSAIVAAGAVPALKRIVLIKGPQWTQALHILRTLPT</sequence>
<dbReference type="InterPro" id="IPR011989">
    <property type="entry name" value="ARM-like"/>
</dbReference>
<feature type="repeat" description="ARM" evidence="1">
    <location>
        <begin position="773"/>
        <end position="815"/>
    </location>
</feature>
<evidence type="ECO:0000256" key="2">
    <source>
        <dbReference type="SAM" id="MobiDB-lite"/>
    </source>
</evidence>
<organism evidence="4 5">
    <name type="scientific">Musa acuminata subsp. malaccensis</name>
    <name type="common">Wild banana</name>
    <name type="synonym">Musa malaccensis</name>
    <dbReference type="NCBI Taxonomy" id="214687"/>
    <lineage>
        <taxon>Eukaryota</taxon>
        <taxon>Viridiplantae</taxon>
        <taxon>Streptophyta</taxon>
        <taxon>Embryophyta</taxon>
        <taxon>Tracheophyta</taxon>
        <taxon>Spermatophyta</taxon>
        <taxon>Magnoliopsida</taxon>
        <taxon>Liliopsida</taxon>
        <taxon>Zingiberales</taxon>
        <taxon>Musaceae</taxon>
        <taxon>Musa</taxon>
    </lineage>
</organism>
<dbReference type="InterPro" id="IPR016024">
    <property type="entry name" value="ARM-type_fold"/>
</dbReference>
<accession>A0A804IH18</accession>
<name>A0A804IH18_MUSAM</name>
<dbReference type="Gramene" id="Ma03_t27740.1">
    <property type="protein sequence ID" value="Ma03_p27740.1"/>
    <property type="gene ID" value="Ma03_g27740"/>
</dbReference>
<dbReference type="AlphaFoldDB" id="A0A804IH18"/>
<dbReference type="SUPFAM" id="SSF48371">
    <property type="entry name" value="ARM repeat"/>
    <property type="match status" value="2"/>
</dbReference>
<dbReference type="Proteomes" id="UP000012960">
    <property type="component" value="Unplaced"/>
</dbReference>
<dbReference type="InParanoid" id="A0A804IH18"/>
<evidence type="ECO:0000256" key="1">
    <source>
        <dbReference type="PROSITE-ProRule" id="PRU00259"/>
    </source>
</evidence>
<dbReference type="OMA" id="QSICTLW"/>
<dbReference type="EMBL" id="HG996468">
    <property type="protein sequence ID" value="CAG1851480.1"/>
    <property type="molecule type" value="Genomic_DNA"/>
</dbReference>
<reference evidence="3" key="1">
    <citation type="submission" date="2021-03" db="EMBL/GenBank/DDBJ databases">
        <authorList>
            <consortium name="Genoscope - CEA"/>
            <person name="William W."/>
        </authorList>
    </citation>
    <scope>NUCLEOTIDE SEQUENCE</scope>
    <source>
        <strain evidence="3">Doubled-haploid Pahang</strain>
    </source>
</reference>
<dbReference type="FunCoup" id="A0A804IH18">
    <property type="interactions" value="3099"/>
</dbReference>
<feature type="region of interest" description="Disordered" evidence="2">
    <location>
        <begin position="64"/>
        <end position="90"/>
    </location>
</feature>
<dbReference type="Gene3D" id="1.25.10.10">
    <property type="entry name" value="Leucine-rich Repeat Variant"/>
    <property type="match status" value="3"/>
</dbReference>
<feature type="compositionally biased region" description="Low complexity" evidence="2">
    <location>
        <begin position="64"/>
        <end position="78"/>
    </location>
</feature>
<protein>
    <submittedName>
        <fullName evidence="3">(wild Malaysian banana) hypothetical protein</fullName>
    </submittedName>
</protein>
<dbReference type="EnsemblPlants" id="Ma03_t27740.1">
    <property type="protein sequence ID" value="Ma03_p27740.1"/>
    <property type="gene ID" value="Ma03_g27740"/>
</dbReference>
<evidence type="ECO:0000313" key="3">
    <source>
        <dbReference type="EMBL" id="CAG1851480.1"/>
    </source>
</evidence>
<gene>
    <name evidence="3" type="ORF">GSMUA_190860.1</name>
</gene>
<dbReference type="InterPro" id="IPR000225">
    <property type="entry name" value="Armadillo"/>
</dbReference>
<dbReference type="PANTHER" id="PTHR47451:SF1">
    <property type="entry name" value="ARM REPEAT SUPERFAMILY PROTEIN"/>
    <property type="match status" value="1"/>
</dbReference>
<keyword evidence="5" id="KW-1185">Reference proteome</keyword>